<dbReference type="PANTHER" id="PTHR10803">
    <property type="entry name" value="ARSENICAL PUMP-DRIVING ATPASE ARSENITE-TRANSLOCATING ATPASE"/>
    <property type="match status" value="1"/>
</dbReference>
<dbReference type="NCBIfam" id="TIGR00345">
    <property type="entry name" value="GET3_arsA_TRC40"/>
    <property type="match status" value="1"/>
</dbReference>
<gene>
    <name evidence="3" type="ORF">GCM10010915_04520</name>
</gene>
<dbReference type="GO" id="GO:0005524">
    <property type="term" value="F:ATP binding"/>
    <property type="evidence" value="ECO:0007669"/>
    <property type="project" value="InterPro"/>
</dbReference>
<comment type="similarity">
    <text evidence="1">Belongs to the arsA ATPase family.</text>
</comment>
<name>A0A916Y1S1_9MICO</name>
<dbReference type="CDD" id="cd02035">
    <property type="entry name" value="ArsA"/>
    <property type="match status" value="1"/>
</dbReference>
<dbReference type="GO" id="GO:0016887">
    <property type="term" value="F:ATP hydrolysis activity"/>
    <property type="evidence" value="ECO:0007669"/>
    <property type="project" value="InterPro"/>
</dbReference>
<dbReference type="Proteomes" id="UP000633205">
    <property type="component" value="Unassembled WGS sequence"/>
</dbReference>
<feature type="domain" description="ArsA/GET3 Anion-transporting ATPase-like" evidence="2">
    <location>
        <begin position="11"/>
        <end position="318"/>
    </location>
</feature>
<dbReference type="InterPro" id="IPR025723">
    <property type="entry name" value="ArsA/GET3_ATPase-like"/>
</dbReference>
<dbReference type="SUPFAM" id="SSF52540">
    <property type="entry name" value="P-loop containing nucleoside triphosphate hydrolases"/>
    <property type="match status" value="1"/>
</dbReference>
<evidence type="ECO:0000313" key="3">
    <source>
        <dbReference type="EMBL" id="GGD27553.1"/>
    </source>
</evidence>
<evidence type="ECO:0000259" key="2">
    <source>
        <dbReference type="Pfam" id="PF02374"/>
    </source>
</evidence>
<evidence type="ECO:0000256" key="1">
    <source>
        <dbReference type="ARBA" id="ARBA00011040"/>
    </source>
</evidence>
<keyword evidence="4" id="KW-1185">Reference proteome</keyword>
<proteinExistence type="inferred from homology"/>
<dbReference type="InterPro" id="IPR027417">
    <property type="entry name" value="P-loop_NTPase"/>
</dbReference>
<accession>A0A916Y1S1</accession>
<evidence type="ECO:0000313" key="4">
    <source>
        <dbReference type="Proteomes" id="UP000633205"/>
    </source>
</evidence>
<reference evidence="3" key="1">
    <citation type="journal article" date="2014" name="Int. J. Syst. Evol. Microbiol.">
        <title>Complete genome sequence of Corynebacterium casei LMG S-19264T (=DSM 44701T), isolated from a smear-ripened cheese.</title>
        <authorList>
            <consortium name="US DOE Joint Genome Institute (JGI-PGF)"/>
            <person name="Walter F."/>
            <person name="Albersmeier A."/>
            <person name="Kalinowski J."/>
            <person name="Ruckert C."/>
        </authorList>
    </citation>
    <scope>NUCLEOTIDE SEQUENCE</scope>
    <source>
        <strain evidence="3">CGMCC 1.15152</strain>
    </source>
</reference>
<dbReference type="RefSeq" id="WP_188710697.1">
    <property type="nucleotide sequence ID" value="NZ_BMHO01000001.1"/>
</dbReference>
<protein>
    <submittedName>
        <fullName evidence="3">Arsenic-transporting ATPase</fullName>
    </submittedName>
</protein>
<dbReference type="EMBL" id="BMHO01000001">
    <property type="protein sequence ID" value="GGD27553.1"/>
    <property type="molecule type" value="Genomic_DNA"/>
</dbReference>
<organism evidence="3 4">
    <name type="scientific">Microbacterium faecale</name>
    <dbReference type="NCBI Taxonomy" id="1804630"/>
    <lineage>
        <taxon>Bacteria</taxon>
        <taxon>Bacillati</taxon>
        <taxon>Actinomycetota</taxon>
        <taxon>Actinomycetes</taxon>
        <taxon>Micrococcales</taxon>
        <taxon>Microbacteriaceae</taxon>
        <taxon>Microbacterium</taxon>
    </lineage>
</organism>
<comment type="caution">
    <text evidence="3">The sequence shown here is derived from an EMBL/GenBank/DDBJ whole genome shotgun (WGS) entry which is preliminary data.</text>
</comment>
<sequence>MLLTDAATRHAIFVGGKGGVGKTSIASSLALARAQQGARVLVVSTDPAHNLGHLWERPIGDDIVTLWRADGQEGAGTPGCVDGIEIDPARTVDAHLAAVSTTMTRMLPERLHRAARDHLESARKAPGTYEAAVLERVAETLETGLDRYDLVVFDTAPSGHTLHLLSMPEAMTDWTEKLLANRDRSERFSVAYGALGGTKDTSDRDAELRRMLLRRRARFSLMRDTLADPRRTGFVIVTVAEPMPVAESREVASQLESLGVTLMGVVANRLSPAELMPVRREREEALLANLDLGAPITRIPLIDELVGLAALERLAGVLA</sequence>
<dbReference type="AlphaFoldDB" id="A0A916Y1S1"/>
<dbReference type="PANTHER" id="PTHR10803:SF3">
    <property type="entry name" value="ATPASE GET3"/>
    <property type="match status" value="1"/>
</dbReference>
<dbReference type="Pfam" id="PF02374">
    <property type="entry name" value="ArsA_ATPase"/>
    <property type="match status" value="1"/>
</dbReference>
<reference evidence="3" key="2">
    <citation type="submission" date="2020-09" db="EMBL/GenBank/DDBJ databases">
        <authorList>
            <person name="Sun Q."/>
            <person name="Zhou Y."/>
        </authorList>
    </citation>
    <scope>NUCLEOTIDE SEQUENCE</scope>
    <source>
        <strain evidence="3">CGMCC 1.15152</strain>
    </source>
</reference>
<dbReference type="InterPro" id="IPR016300">
    <property type="entry name" value="ATPase_ArsA/GET3"/>
</dbReference>
<dbReference type="Gene3D" id="3.40.50.300">
    <property type="entry name" value="P-loop containing nucleotide triphosphate hydrolases"/>
    <property type="match status" value="1"/>
</dbReference>